<protein>
    <submittedName>
        <fullName evidence="2">GNAT superfamily N-acetyltransferase</fullName>
    </submittedName>
</protein>
<accession>A0ABT9VIZ5</accession>
<dbReference type="EMBL" id="JAUSTQ010000018">
    <property type="protein sequence ID" value="MDQ0160770.1"/>
    <property type="molecule type" value="Genomic_DNA"/>
</dbReference>
<reference evidence="2 3" key="1">
    <citation type="submission" date="2023-07" db="EMBL/GenBank/DDBJ databases">
        <title>Genomic Encyclopedia of Type Strains, Phase IV (KMG-IV): sequencing the most valuable type-strain genomes for metagenomic binning, comparative biology and taxonomic classification.</title>
        <authorList>
            <person name="Goeker M."/>
        </authorList>
    </citation>
    <scope>NUCLEOTIDE SEQUENCE [LARGE SCALE GENOMIC DNA]</scope>
    <source>
        <strain evidence="2 3">DSM 16460</strain>
    </source>
</reference>
<name>A0ABT9VIZ5_9BACI</name>
<evidence type="ECO:0000259" key="1">
    <source>
        <dbReference type="PROSITE" id="PS51186"/>
    </source>
</evidence>
<dbReference type="Gene3D" id="3.40.630.30">
    <property type="match status" value="1"/>
</dbReference>
<dbReference type="SUPFAM" id="SSF55729">
    <property type="entry name" value="Acyl-CoA N-acyltransferases (Nat)"/>
    <property type="match status" value="1"/>
</dbReference>
<evidence type="ECO:0000313" key="2">
    <source>
        <dbReference type="EMBL" id="MDQ0160770.1"/>
    </source>
</evidence>
<sequence length="296" mass="34862">MHIEVKKYQDEDEPQLIRLLNFCFEYENLINIVKSNQLNVAFSAYFENDLVGILLTWKSRIHPYCLYFRILVDPFYRHLNIETQLLLKLEEIKEEGLTLQTSTWETSNKQINLYLHNGFKEIRRTYISALAVSDVINDRSLKGKGVQIQTLEEVLMNKELTEALIHQVKTVYEETHEVNPVAHLDADQWYELIVSNDVLQDWSYIYIDSEEKSIIAYSFLHESDEIKTVELGWCGTNGMEQKQLIPELVHMQVNYAYRHGFEFIIGEFDTTDSYALEVLTRFPFAPSPTWITFQKE</sequence>
<dbReference type="Proteomes" id="UP001224359">
    <property type="component" value="Unassembled WGS sequence"/>
</dbReference>
<dbReference type="InterPro" id="IPR016181">
    <property type="entry name" value="Acyl_CoA_acyltransferase"/>
</dbReference>
<dbReference type="InterPro" id="IPR000182">
    <property type="entry name" value="GNAT_dom"/>
</dbReference>
<proteinExistence type="predicted"/>
<organism evidence="2 3">
    <name type="scientific">Alkalibacillus salilacus</name>
    <dbReference type="NCBI Taxonomy" id="284582"/>
    <lineage>
        <taxon>Bacteria</taxon>
        <taxon>Bacillati</taxon>
        <taxon>Bacillota</taxon>
        <taxon>Bacilli</taxon>
        <taxon>Bacillales</taxon>
        <taxon>Bacillaceae</taxon>
        <taxon>Alkalibacillus</taxon>
    </lineage>
</organism>
<keyword evidence="3" id="KW-1185">Reference proteome</keyword>
<gene>
    <name evidence="2" type="ORF">J2S77_002777</name>
</gene>
<dbReference type="PROSITE" id="PS51186">
    <property type="entry name" value="GNAT"/>
    <property type="match status" value="1"/>
</dbReference>
<feature type="domain" description="N-acetyltransferase" evidence="1">
    <location>
        <begin position="3"/>
        <end position="139"/>
    </location>
</feature>
<dbReference type="RefSeq" id="WP_306978260.1">
    <property type="nucleotide sequence ID" value="NZ_JAUSTQ010000018.1"/>
</dbReference>
<comment type="caution">
    <text evidence="2">The sequence shown here is derived from an EMBL/GenBank/DDBJ whole genome shotgun (WGS) entry which is preliminary data.</text>
</comment>
<evidence type="ECO:0000313" key="3">
    <source>
        <dbReference type="Proteomes" id="UP001224359"/>
    </source>
</evidence>